<dbReference type="GO" id="GO:0003677">
    <property type="term" value="F:DNA binding"/>
    <property type="evidence" value="ECO:0007669"/>
    <property type="project" value="UniProtKB-KW"/>
</dbReference>
<dbReference type="Pfam" id="PF00816">
    <property type="entry name" value="Histone_HNS"/>
    <property type="match status" value="1"/>
</dbReference>
<dbReference type="InterPro" id="IPR027444">
    <property type="entry name" value="H-NS_C_dom"/>
</dbReference>
<sequence>MTTYQEYQAKIAELQKAAETARKNEIAQAKEQIASIMREYNLTLADLGPAVKAAKPVKPRAPVPMKYRDDVTGQTWTGRGRAPKWLEGRKKEDFLIKQ</sequence>
<evidence type="ECO:0000259" key="6">
    <source>
        <dbReference type="SMART" id="SM00528"/>
    </source>
</evidence>
<dbReference type="InterPro" id="IPR037150">
    <property type="entry name" value="H-NS_C_dom_sf"/>
</dbReference>
<keyword evidence="3" id="KW-0963">Cytoplasm</keyword>
<dbReference type="AlphaFoldDB" id="A0A2R4CAJ5"/>
<comment type="subcellular location">
    <subcellularLocation>
        <location evidence="1">Cytoplasm</location>
        <location evidence="1">Nucleoid</location>
    </subcellularLocation>
</comment>
<evidence type="ECO:0000256" key="1">
    <source>
        <dbReference type="ARBA" id="ARBA00004453"/>
    </source>
</evidence>
<evidence type="ECO:0000313" key="7">
    <source>
        <dbReference type="EMBL" id="AVR96530.1"/>
    </source>
</evidence>
<dbReference type="EMBL" id="CP028324">
    <property type="protein sequence ID" value="AVR96530.1"/>
    <property type="molecule type" value="Genomic_DNA"/>
</dbReference>
<dbReference type="PANTHER" id="PTHR38097">
    <property type="match status" value="1"/>
</dbReference>
<reference evidence="7 8" key="1">
    <citation type="submission" date="2018-03" db="EMBL/GenBank/DDBJ databases">
        <title>Massilia armeniaca sp. nov., isolated from desert soil.</title>
        <authorList>
            <person name="Huang H."/>
            <person name="Ren M."/>
        </authorList>
    </citation>
    <scope>NUCLEOTIDE SEQUENCE [LARGE SCALE GENOMIC DNA]</scope>
    <source>
        <strain evidence="7 8">ZMN-3</strain>
    </source>
</reference>
<evidence type="ECO:0000313" key="8">
    <source>
        <dbReference type="Proteomes" id="UP000240505"/>
    </source>
</evidence>
<name>A0A2R4CAJ5_9BURK</name>
<proteinExistence type="inferred from homology"/>
<dbReference type="OrthoDB" id="5297879at2"/>
<protein>
    <submittedName>
        <fullName evidence="7">Histone family protein nucleoid-structuring protein H-NS</fullName>
    </submittedName>
</protein>
<dbReference type="Gene3D" id="4.10.430.10">
    <property type="entry name" value="Histone-like protein H-NS, C-terminal domain"/>
    <property type="match status" value="1"/>
</dbReference>
<evidence type="ECO:0000256" key="4">
    <source>
        <dbReference type="ARBA" id="ARBA00023125"/>
    </source>
</evidence>
<feature type="region of interest" description="Disordered" evidence="5">
    <location>
        <begin position="64"/>
        <end position="84"/>
    </location>
</feature>
<feature type="domain" description="DNA-binding protein H-NS-like C-terminal" evidence="6">
    <location>
        <begin position="57"/>
        <end position="96"/>
    </location>
</feature>
<evidence type="ECO:0000256" key="3">
    <source>
        <dbReference type="ARBA" id="ARBA00022490"/>
    </source>
</evidence>
<evidence type="ECO:0000256" key="2">
    <source>
        <dbReference type="ARBA" id="ARBA00010610"/>
    </source>
</evidence>
<keyword evidence="4" id="KW-0238">DNA-binding</keyword>
<dbReference type="PANTHER" id="PTHR38097:SF2">
    <property type="entry name" value="DNA-BINDING PROTEIN STPA"/>
    <property type="match status" value="1"/>
</dbReference>
<dbReference type="GO" id="GO:0009295">
    <property type="term" value="C:nucleoid"/>
    <property type="evidence" value="ECO:0007669"/>
    <property type="project" value="UniProtKB-SubCell"/>
</dbReference>
<evidence type="ECO:0000256" key="5">
    <source>
        <dbReference type="SAM" id="MobiDB-lite"/>
    </source>
</evidence>
<dbReference type="KEGG" id="masz:C9I28_13120"/>
<comment type="similarity">
    <text evidence="2">Belongs to the histone-like protein H-NS family.</text>
</comment>
<accession>A0A2R4CAJ5</accession>
<dbReference type="Proteomes" id="UP000240505">
    <property type="component" value="Chromosome"/>
</dbReference>
<dbReference type="SMART" id="SM00528">
    <property type="entry name" value="HNS"/>
    <property type="match status" value="1"/>
</dbReference>
<organism evidence="7 8">
    <name type="scientific">Pseudoduganella armeniaca</name>
    <dbReference type="NCBI Taxonomy" id="2072590"/>
    <lineage>
        <taxon>Bacteria</taxon>
        <taxon>Pseudomonadati</taxon>
        <taxon>Pseudomonadota</taxon>
        <taxon>Betaproteobacteria</taxon>
        <taxon>Burkholderiales</taxon>
        <taxon>Oxalobacteraceae</taxon>
        <taxon>Telluria group</taxon>
        <taxon>Pseudoduganella</taxon>
    </lineage>
</organism>
<dbReference type="SUPFAM" id="SSF81273">
    <property type="entry name" value="H-NS histone-like proteins"/>
    <property type="match status" value="1"/>
</dbReference>
<gene>
    <name evidence="7" type="ORF">C9I28_13120</name>
</gene>
<dbReference type="RefSeq" id="WP_107141878.1">
    <property type="nucleotide sequence ID" value="NZ_CP028324.1"/>
</dbReference>
<keyword evidence="8" id="KW-1185">Reference proteome</keyword>